<reference evidence="10 11" key="1">
    <citation type="submission" date="2019-03" db="EMBL/GenBank/DDBJ databases">
        <title>Sequencing 23 genomes of Wallemia ichthyophaga.</title>
        <authorList>
            <person name="Gostincar C."/>
        </authorList>
    </citation>
    <scope>NUCLEOTIDE SEQUENCE [LARGE SCALE GENOMIC DNA]</scope>
    <source>
        <strain evidence="9 11">EXF-6200</strain>
        <strain evidence="8 10">EXF-8621</strain>
    </source>
</reference>
<dbReference type="PANTHER" id="PTHR11661:SF1">
    <property type="entry name" value="LARGE RIBOSOMAL SUBUNIT PROTEIN UL11M"/>
    <property type="match status" value="1"/>
</dbReference>
<dbReference type="InterPro" id="IPR006519">
    <property type="entry name" value="Ribosomal_uL11_bac-typ"/>
</dbReference>
<dbReference type="PANTHER" id="PTHR11661">
    <property type="entry name" value="60S RIBOSOMAL PROTEIN L12"/>
    <property type="match status" value="1"/>
</dbReference>
<name>A0A4T0ELC3_WALIC</name>
<dbReference type="SMART" id="SM00649">
    <property type="entry name" value="RL11"/>
    <property type="match status" value="1"/>
</dbReference>
<dbReference type="InterPro" id="IPR036796">
    <property type="entry name" value="Ribosomal_uL11_N_sf"/>
</dbReference>
<evidence type="ECO:0000313" key="8">
    <source>
        <dbReference type="EMBL" id="TIB16325.1"/>
    </source>
</evidence>
<dbReference type="AlphaFoldDB" id="A0A4T0ELC3"/>
<evidence type="ECO:0000256" key="5">
    <source>
        <dbReference type="RuleBase" id="RU003978"/>
    </source>
</evidence>
<sequence length="148" mass="15664">MSKAIQTTPVTLRCLIAAQKAAPTPPVGPLLGARGVKSMDFCKEFNAKTVHLVAGTPTPTQITINPDRSFSFTTRSPPTTHLLKKVAGGIEKGTGQPGHETIATISVKHVYEVAAIKCLDKDLQAKGIENVARSVISTANNMGINVVY</sequence>
<dbReference type="SUPFAM" id="SSF54747">
    <property type="entry name" value="Ribosomal L11/L12e N-terminal domain"/>
    <property type="match status" value="1"/>
</dbReference>
<dbReference type="FunFam" id="1.10.10.250:FF:000003">
    <property type="entry name" value="Mitochondrial ribosomal protein L11"/>
    <property type="match status" value="1"/>
</dbReference>
<feature type="domain" description="Large ribosomal subunit protein uL11 N-terminal" evidence="7">
    <location>
        <begin position="13"/>
        <end position="70"/>
    </location>
</feature>
<dbReference type="InterPro" id="IPR000911">
    <property type="entry name" value="Ribosomal_uL11"/>
</dbReference>
<comment type="caution">
    <text evidence="8">The sequence shown here is derived from an EMBL/GenBank/DDBJ whole genome shotgun (WGS) entry which is preliminary data.</text>
</comment>
<evidence type="ECO:0000259" key="6">
    <source>
        <dbReference type="Pfam" id="PF00298"/>
    </source>
</evidence>
<protein>
    <recommendedName>
        <fullName evidence="4">Large ribosomal subunit protein uL11m</fullName>
    </recommendedName>
</protein>
<dbReference type="SUPFAM" id="SSF46906">
    <property type="entry name" value="Ribosomal protein L11, C-terminal domain"/>
    <property type="match status" value="1"/>
</dbReference>
<evidence type="ECO:0000313" key="10">
    <source>
        <dbReference type="Proteomes" id="UP000306954"/>
    </source>
</evidence>
<dbReference type="InterPro" id="IPR036769">
    <property type="entry name" value="Ribosomal_uL11_C_sf"/>
</dbReference>
<dbReference type="InterPro" id="IPR020783">
    <property type="entry name" value="Ribosomal_uL11_C"/>
</dbReference>
<keyword evidence="2 5" id="KW-0689">Ribosomal protein</keyword>
<dbReference type="OrthoDB" id="1091498at2759"/>
<dbReference type="Pfam" id="PF00298">
    <property type="entry name" value="Ribosomal_L11"/>
    <property type="match status" value="1"/>
</dbReference>
<keyword evidence="3 5" id="KW-0687">Ribonucleoprotein</keyword>
<evidence type="ECO:0000313" key="11">
    <source>
        <dbReference type="Proteomes" id="UP000310689"/>
    </source>
</evidence>
<dbReference type="NCBIfam" id="TIGR01632">
    <property type="entry name" value="L11_bact"/>
    <property type="match status" value="1"/>
</dbReference>
<dbReference type="GO" id="GO:0005762">
    <property type="term" value="C:mitochondrial large ribosomal subunit"/>
    <property type="evidence" value="ECO:0007669"/>
    <property type="project" value="TreeGrafter"/>
</dbReference>
<evidence type="ECO:0000313" key="9">
    <source>
        <dbReference type="EMBL" id="TIB40416.1"/>
    </source>
</evidence>
<accession>A0A4T0ELC3</accession>
<proteinExistence type="inferred from homology"/>
<dbReference type="EMBL" id="SPOI01000016">
    <property type="protein sequence ID" value="TIB40416.1"/>
    <property type="molecule type" value="Genomic_DNA"/>
</dbReference>
<gene>
    <name evidence="9" type="ORF">E3P86_00691</name>
    <name evidence="8" type="ORF">E3P90_00472</name>
</gene>
<dbReference type="OMA" id="CKQFNAK"/>
<evidence type="ECO:0000259" key="7">
    <source>
        <dbReference type="Pfam" id="PF03946"/>
    </source>
</evidence>
<dbReference type="EMBL" id="SPOF01000004">
    <property type="protein sequence ID" value="TIB16325.1"/>
    <property type="molecule type" value="Genomic_DNA"/>
</dbReference>
<dbReference type="Gene3D" id="3.30.1550.10">
    <property type="entry name" value="Ribosomal protein L11/L12, N-terminal domain"/>
    <property type="match status" value="1"/>
</dbReference>
<dbReference type="GO" id="GO:0006412">
    <property type="term" value="P:translation"/>
    <property type="evidence" value="ECO:0007669"/>
    <property type="project" value="InterPro"/>
</dbReference>
<dbReference type="Pfam" id="PF03946">
    <property type="entry name" value="Ribosomal_L11_N"/>
    <property type="match status" value="1"/>
</dbReference>
<dbReference type="GO" id="GO:0070180">
    <property type="term" value="F:large ribosomal subunit rRNA binding"/>
    <property type="evidence" value="ECO:0007669"/>
    <property type="project" value="TreeGrafter"/>
</dbReference>
<organism evidence="8 10">
    <name type="scientific">Wallemia ichthyophaga</name>
    <dbReference type="NCBI Taxonomy" id="245174"/>
    <lineage>
        <taxon>Eukaryota</taxon>
        <taxon>Fungi</taxon>
        <taxon>Dikarya</taxon>
        <taxon>Basidiomycota</taxon>
        <taxon>Wallemiomycotina</taxon>
        <taxon>Wallemiomycetes</taxon>
        <taxon>Wallemiales</taxon>
        <taxon>Wallemiaceae</taxon>
        <taxon>Wallemia</taxon>
    </lineage>
</organism>
<evidence type="ECO:0000256" key="4">
    <source>
        <dbReference type="ARBA" id="ARBA00040104"/>
    </source>
</evidence>
<feature type="domain" description="Large ribosomal subunit protein uL11 C-terminal" evidence="6">
    <location>
        <begin position="76"/>
        <end position="146"/>
    </location>
</feature>
<dbReference type="CDD" id="cd00349">
    <property type="entry name" value="Ribosomal_L11"/>
    <property type="match status" value="1"/>
</dbReference>
<evidence type="ECO:0000256" key="3">
    <source>
        <dbReference type="ARBA" id="ARBA00023274"/>
    </source>
</evidence>
<evidence type="ECO:0000256" key="2">
    <source>
        <dbReference type="ARBA" id="ARBA00022980"/>
    </source>
</evidence>
<evidence type="ECO:0000256" key="1">
    <source>
        <dbReference type="ARBA" id="ARBA00010537"/>
    </source>
</evidence>
<dbReference type="Proteomes" id="UP000306954">
    <property type="component" value="Unassembled WGS sequence"/>
</dbReference>
<dbReference type="InterPro" id="IPR020784">
    <property type="entry name" value="Ribosomal_uL11_N"/>
</dbReference>
<dbReference type="Proteomes" id="UP000310689">
    <property type="component" value="Unassembled WGS sequence"/>
</dbReference>
<dbReference type="HAMAP" id="MF_00736">
    <property type="entry name" value="Ribosomal_uL11"/>
    <property type="match status" value="1"/>
</dbReference>
<dbReference type="GO" id="GO:0003735">
    <property type="term" value="F:structural constituent of ribosome"/>
    <property type="evidence" value="ECO:0007669"/>
    <property type="project" value="InterPro"/>
</dbReference>
<comment type="similarity">
    <text evidence="1 5">Belongs to the universal ribosomal protein uL11 family.</text>
</comment>
<dbReference type="Gene3D" id="1.10.10.250">
    <property type="entry name" value="Ribosomal protein L11, C-terminal domain"/>
    <property type="match status" value="1"/>
</dbReference>